<dbReference type="EMBL" id="MCFG01000486">
    <property type="protein sequence ID" value="ORX64984.1"/>
    <property type="molecule type" value="Genomic_DNA"/>
</dbReference>
<dbReference type="PANTHER" id="PTHR43649">
    <property type="entry name" value="ARABINOSE-BINDING PROTEIN-RELATED"/>
    <property type="match status" value="1"/>
</dbReference>
<reference evidence="1 2" key="1">
    <citation type="submission" date="2016-08" db="EMBL/GenBank/DDBJ databases">
        <title>A Parts List for Fungal Cellulosomes Revealed by Comparative Genomics.</title>
        <authorList>
            <consortium name="DOE Joint Genome Institute"/>
            <person name="Haitjema C.H."/>
            <person name="Gilmore S.P."/>
            <person name="Henske J.K."/>
            <person name="Solomon K.V."/>
            <person name="De Groot R."/>
            <person name="Kuo A."/>
            <person name="Mondo S.J."/>
            <person name="Salamov A.A."/>
            <person name="Labutti K."/>
            <person name="Zhao Z."/>
            <person name="Chiniquy J."/>
            <person name="Barry K."/>
            <person name="Brewer H.M."/>
            <person name="Purvine S.O."/>
            <person name="Wright A.T."/>
            <person name="Boxma B."/>
            <person name="Van Alen T."/>
            <person name="Hackstein J.H."/>
            <person name="Baker S.E."/>
            <person name="Grigoriev I.V."/>
            <person name="O'Malley M.A."/>
        </authorList>
    </citation>
    <scope>NUCLEOTIDE SEQUENCE [LARGE SCALE GENOMIC DNA]</scope>
    <source>
        <strain evidence="1 2">S4</strain>
    </source>
</reference>
<name>A0A1Y1VW57_9FUNG</name>
<dbReference type="SUPFAM" id="SSF53850">
    <property type="entry name" value="Periplasmic binding protein-like II"/>
    <property type="match status" value="1"/>
</dbReference>
<dbReference type="AlphaFoldDB" id="A0A1Y1VW57"/>
<comment type="caution">
    <text evidence="1">The sequence shown here is derived from an EMBL/GenBank/DDBJ whole genome shotgun (WGS) entry which is preliminary data.</text>
</comment>
<gene>
    <name evidence="1" type="ORF">BCR32DRAFT_330462</name>
</gene>
<dbReference type="InterPro" id="IPR006059">
    <property type="entry name" value="SBP"/>
</dbReference>
<reference evidence="1 2" key="2">
    <citation type="submission" date="2016-08" db="EMBL/GenBank/DDBJ databases">
        <title>Pervasive Adenine N6-methylation of Active Genes in Fungi.</title>
        <authorList>
            <consortium name="DOE Joint Genome Institute"/>
            <person name="Mondo S.J."/>
            <person name="Dannebaum R.O."/>
            <person name="Kuo R.C."/>
            <person name="Labutti K."/>
            <person name="Haridas S."/>
            <person name="Kuo A."/>
            <person name="Salamov A."/>
            <person name="Ahrendt S.R."/>
            <person name="Lipzen A."/>
            <person name="Sullivan W."/>
            <person name="Andreopoulos W.B."/>
            <person name="Clum A."/>
            <person name="Lindquist E."/>
            <person name="Daum C."/>
            <person name="Ramamoorthy G.K."/>
            <person name="Gryganskyi A."/>
            <person name="Culley D."/>
            <person name="Magnuson J.K."/>
            <person name="James T.Y."/>
            <person name="O'Malley M.A."/>
            <person name="Stajich J.E."/>
            <person name="Spatafora J.W."/>
            <person name="Visel A."/>
            <person name="Grigoriev I.V."/>
        </authorList>
    </citation>
    <scope>NUCLEOTIDE SEQUENCE [LARGE SCALE GENOMIC DNA]</scope>
    <source>
        <strain evidence="1 2">S4</strain>
    </source>
</reference>
<accession>A0A1Y1VW57</accession>
<sequence length="315" mass="36894">MFDEAFPLMVSRFNDYSLNKGLNITLQMILYTESNSTQGYVGVDATLDLMRRKKNKYDLFAYDPLYLRNFSPYLLELDEWLDQELLDAFSANDVRAITDYNNHRYGIPVIMIYSVLFSNTRLLKRHNRNIPKTWDELIDTAKFIMKEEADKYNNTELIGYNGFFPDGENSFASFYQFLLSYRDGNESEPDYRSQYAIDALNKLKQMQTEISSYEIFRSSEQVTYMGLNSETLLFAWFWSTIKVPNYQISLLPNKRENMTSTVLGGYNLGINKYIEDERKLAAIEVLKYLSSEEIQTDIILKKSNLISPLKSLYQD</sequence>
<dbReference type="Proteomes" id="UP000193944">
    <property type="component" value="Unassembled WGS sequence"/>
</dbReference>
<dbReference type="OrthoDB" id="10469666at2759"/>
<protein>
    <submittedName>
        <fullName evidence="1">Periplasmic binding protein-like II</fullName>
    </submittedName>
</protein>
<dbReference type="Pfam" id="PF13416">
    <property type="entry name" value="SBP_bac_8"/>
    <property type="match status" value="1"/>
</dbReference>
<keyword evidence="2" id="KW-1185">Reference proteome</keyword>
<feature type="non-terminal residue" evidence="1">
    <location>
        <position position="315"/>
    </location>
</feature>
<dbReference type="Gene3D" id="3.40.190.10">
    <property type="entry name" value="Periplasmic binding protein-like II"/>
    <property type="match status" value="1"/>
</dbReference>
<organism evidence="1 2">
    <name type="scientific">Anaeromyces robustus</name>
    <dbReference type="NCBI Taxonomy" id="1754192"/>
    <lineage>
        <taxon>Eukaryota</taxon>
        <taxon>Fungi</taxon>
        <taxon>Fungi incertae sedis</taxon>
        <taxon>Chytridiomycota</taxon>
        <taxon>Chytridiomycota incertae sedis</taxon>
        <taxon>Neocallimastigomycetes</taxon>
        <taxon>Neocallimastigales</taxon>
        <taxon>Neocallimastigaceae</taxon>
        <taxon>Anaeromyces</taxon>
    </lineage>
</organism>
<evidence type="ECO:0000313" key="1">
    <source>
        <dbReference type="EMBL" id="ORX64984.1"/>
    </source>
</evidence>
<dbReference type="InterPro" id="IPR050490">
    <property type="entry name" value="Bact_solute-bd_prot1"/>
</dbReference>
<proteinExistence type="predicted"/>
<dbReference type="PANTHER" id="PTHR43649:SF12">
    <property type="entry name" value="DIACETYLCHITOBIOSE BINDING PROTEIN DASA"/>
    <property type="match status" value="1"/>
</dbReference>
<evidence type="ECO:0000313" key="2">
    <source>
        <dbReference type="Proteomes" id="UP000193944"/>
    </source>
</evidence>